<dbReference type="STRING" id="204669.Acid345_0320"/>
<accession>Q1IUX5</accession>
<keyword evidence="4" id="KW-1185">Reference proteome</keyword>
<name>Q1IUX5_KORVE</name>
<dbReference type="PANTHER" id="PTHR31151:SF0">
    <property type="entry name" value="PROLINE-TRNA LIGASE (DUF1680)"/>
    <property type="match status" value="1"/>
</dbReference>
<dbReference type="KEGG" id="aba:Acid345_0320"/>
<dbReference type="Pfam" id="PF20736">
    <property type="entry name" value="Glyco_hydro127M"/>
    <property type="match status" value="1"/>
</dbReference>
<dbReference type="EMBL" id="CP000360">
    <property type="protein sequence ID" value="ABF39325.1"/>
    <property type="molecule type" value="Genomic_DNA"/>
</dbReference>
<dbReference type="Proteomes" id="UP000002432">
    <property type="component" value="Chromosome"/>
</dbReference>
<feature type="domain" description="Non-reducing end beta-L-arabinofuranosidase-like GH127 middle" evidence="2">
    <location>
        <begin position="432"/>
        <end position="528"/>
    </location>
</feature>
<dbReference type="SUPFAM" id="SSF48208">
    <property type="entry name" value="Six-hairpin glycosidases"/>
    <property type="match status" value="1"/>
</dbReference>
<feature type="domain" description="Non-reducing end beta-L-arabinofuranosidase-like GH127 catalytic" evidence="1">
    <location>
        <begin position="43"/>
        <end position="418"/>
    </location>
</feature>
<protein>
    <submittedName>
        <fullName evidence="3">Uncharacterized protein</fullName>
    </submittedName>
</protein>
<gene>
    <name evidence="3" type="ordered locus">Acid345_0320</name>
</gene>
<organism evidence="3 4">
    <name type="scientific">Koribacter versatilis (strain Ellin345)</name>
    <dbReference type="NCBI Taxonomy" id="204669"/>
    <lineage>
        <taxon>Bacteria</taxon>
        <taxon>Pseudomonadati</taxon>
        <taxon>Acidobacteriota</taxon>
        <taxon>Terriglobia</taxon>
        <taxon>Terriglobales</taxon>
        <taxon>Candidatus Korobacteraceae</taxon>
        <taxon>Candidatus Korobacter</taxon>
    </lineage>
</organism>
<dbReference type="OrthoDB" id="9757939at2"/>
<dbReference type="PANTHER" id="PTHR31151">
    <property type="entry name" value="PROLINE-TRNA LIGASE (DUF1680)"/>
    <property type="match status" value="1"/>
</dbReference>
<evidence type="ECO:0000259" key="2">
    <source>
        <dbReference type="Pfam" id="PF20736"/>
    </source>
</evidence>
<dbReference type="InterPro" id="IPR008928">
    <property type="entry name" value="6-hairpin_glycosidase_sf"/>
</dbReference>
<evidence type="ECO:0000313" key="3">
    <source>
        <dbReference type="EMBL" id="ABF39325.1"/>
    </source>
</evidence>
<dbReference type="EnsemblBacteria" id="ABF39325">
    <property type="protein sequence ID" value="ABF39325"/>
    <property type="gene ID" value="Acid345_0320"/>
</dbReference>
<evidence type="ECO:0000259" key="1">
    <source>
        <dbReference type="Pfam" id="PF07944"/>
    </source>
</evidence>
<dbReference type="PROSITE" id="PS51318">
    <property type="entry name" value="TAT"/>
    <property type="match status" value="1"/>
</dbReference>
<evidence type="ECO:0000313" key="4">
    <source>
        <dbReference type="Proteomes" id="UP000002432"/>
    </source>
</evidence>
<dbReference type="RefSeq" id="WP_011521127.1">
    <property type="nucleotide sequence ID" value="NC_008009.1"/>
</dbReference>
<dbReference type="Pfam" id="PF07944">
    <property type="entry name" value="Beta-AFase-like_GH127_cat"/>
    <property type="match status" value="1"/>
</dbReference>
<reference evidence="3 4" key="1">
    <citation type="journal article" date="2009" name="Appl. Environ. Microbiol.">
        <title>Three genomes from the phylum Acidobacteria provide insight into the lifestyles of these microorganisms in soils.</title>
        <authorList>
            <person name="Ward N.L."/>
            <person name="Challacombe J.F."/>
            <person name="Janssen P.H."/>
            <person name="Henrissat B."/>
            <person name="Coutinho P.M."/>
            <person name="Wu M."/>
            <person name="Xie G."/>
            <person name="Haft D.H."/>
            <person name="Sait M."/>
            <person name="Badger J."/>
            <person name="Barabote R.D."/>
            <person name="Bradley B."/>
            <person name="Brettin T.S."/>
            <person name="Brinkac L.M."/>
            <person name="Bruce D."/>
            <person name="Creasy T."/>
            <person name="Daugherty S.C."/>
            <person name="Davidsen T.M."/>
            <person name="DeBoy R.T."/>
            <person name="Detter J.C."/>
            <person name="Dodson R.J."/>
            <person name="Durkin A.S."/>
            <person name="Ganapathy A."/>
            <person name="Gwinn-Giglio M."/>
            <person name="Han C.S."/>
            <person name="Khouri H."/>
            <person name="Kiss H."/>
            <person name="Kothari S.P."/>
            <person name="Madupu R."/>
            <person name="Nelson K.E."/>
            <person name="Nelson W.C."/>
            <person name="Paulsen I."/>
            <person name="Penn K."/>
            <person name="Ren Q."/>
            <person name="Rosovitz M.J."/>
            <person name="Selengut J.D."/>
            <person name="Shrivastava S."/>
            <person name="Sullivan S.A."/>
            <person name="Tapia R."/>
            <person name="Thompson L.S."/>
            <person name="Watkins K.L."/>
            <person name="Yang Q."/>
            <person name="Yu C."/>
            <person name="Zafar N."/>
            <person name="Zhou L."/>
            <person name="Kuske C.R."/>
        </authorList>
    </citation>
    <scope>NUCLEOTIDE SEQUENCE [LARGE SCALE GENOMIC DNA]</scope>
    <source>
        <strain evidence="3 4">Ellin345</strain>
    </source>
</reference>
<proteinExistence type="predicted"/>
<sequence length="607" mass="67815">MLDRRDFLKTAGIAAAGSYASRLSAAQAGPSQAHRFTTFNYGDVQLLDGPLKKQFDENHAFFLKLDEDRLLKVFRQKAGLPAPGEDMGGWYDLTGFDLAKGDFHGFVPGHTLGQYVSALARCYAATGSEETKAKVHRLVKGYGATLDDKASFFAGYRLPAYTYDKLSCGLIDAHEFAHDPDAMAIHEKLTRGMLQYLPEKALSRAEQRARPHKDESFTWDESYTLPENLFLAYRRTGNKFYRELGTRFLEDDTYFNPLSEGINVLAGEHAYSHMNAFCSAMQAYLTLDSERHRKAARNGFRMVAEQSFATGGWGPSEAFVEFNKGQLGDSLEKSHSSFETPCGAYAHFKLTRYLLQTDGDSTYGDSMERVMYNTVLGAKPIQPDGTSFYYSDYATVGKKVYHNDKWPCCSGTLPQVAADYHISIYLKATDGVCVNLFVPSTLIWKASDGSCKLTQETKYPFETSVAMRFATTQPVEQTLYIRIPAWVTSEPALRVNGQRTDVAAKPGAFAAIRRTWKDGDRIDLDLPMGFELQPVDGQHEKLVALVHGPLVLFAIGDSRPRFHRSDLLDAKPSANNDWSVRAAGGKQVVFRSFLKIQDESYSTYVEI</sequence>
<dbReference type="HOGENOM" id="CLU_008033_2_0_0"/>
<dbReference type="AlphaFoldDB" id="Q1IUX5"/>
<dbReference type="eggNOG" id="COG3533">
    <property type="taxonomic scope" value="Bacteria"/>
</dbReference>
<dbReference type="InterPro" id="IPR049046">
    <property type="entry name" value="Beta-AFase-like_GH127_middle"/>
</dbReference>
<dbReference type="InterPro" id="IPR012878">
    <property type="entry name" value="Beta-AFase-like_GH127_cat"/>
</dbReference>
<dbReference type="GO" id="GO:0005975">
    <property type="term" value="P:carbohydrate metabolic process"/>
    <property type="evidence" value="ECO:0007669"/>
    <property type="project" value="InterPro"/>
</dbReference>
<dbReference type="InterPro" id="IPR006311">
    <property type="entry name" value="TAT_signal"/>
</dbReference>